<proteinExistence type="predicted"/>
<name>A0AC34RGP9_9BILA</name>
<sequence length="205" mass="23414">MSDDEASWMKETVMNEESSWTREKEKPSSSSKKSSVKFSSKTAEEVQSREKNKRFRSIFEDENLDYGKDATTKEELEEKFKKALSIREKQIGQVLRLIGQARFVQLCFLVDATGSMQPHIDGVKDSIKKIVNVLLEQRYNQEAIVKKMQLAMVAYRDYSDKKQFEELQFTDSVEDFKTFCQGIEANGGGDACEDVLGGLDHALKV</sequence>
<evidence type="ECO:0000313" key="1">
    <source>
        <dbReference type="Proteomes" id="UP000887576"/>
    </source>
</evidence>
<evidence type="ECO:0000313" key="2">
    <source>
        <dbReference type="WBParaSite" id="JU765_v2.g6577.t1"/>
    </source>
</evidence>
<dbReference type="Proteomes" id="UP000887576">
    <property type="component" value="Unplaced"/>
</dbReference>
<dbReference type="WBParaSite" id="JU765_v2.g6577.t1">
    <property type="protein sequence ID" value="JU765_v2.g6577.t1"/>
    <property type="gene ID" value="JU765_v2.g6577"/>
</dbReference>
<protein>
    <submittedName>
        <fullName evidence="2">VWFA domain-containing protein</fullName>
    </submittedName>
</protein>
<reference evidence="2" key="1">
    <citation type="submission" date="2022-11" db="UniProtKB">
        <authorList>
            <consortium name="WormBaseParasite"/>
        </authorList>
    </citation>
    <scope>IDENTIFICATION</scope>
</reference>
<organism evidence="1 2">
    <name type="scientific">Panagrolaimus sp. JU765</name>
    <dbReference type="NCBI Taxonomy" id="591449"/>
    <lineage>
        <taxon>Eukaryota</taxon>
        <taxon>Metazoa</taxon>
        <taxon>Ecdysozoa</taxon>
        <taxon>Nematoda</taxon>
        <taxon>Chromadorea</taxon>
        <taxon>Rhabditida</taxon>
        <taxon>Tylenchina</taxon>
        <taxon>Panagrolaimomorpha</taxon>
        <taxon>Panagrolaimoidea</taxon>
        <taxon>Panagrolaimidae</taxon>
        <taxon>Panagrolaimus</taxon>
    </lineage>
</organism>
<accession>A0AC34RGP9</accession>